<evidence type="ECO:0000313" key="15">
    <source>
        <dbReference type="EMBL" id="QTA87168.1"/>
    </source>
</evidence>
<keyword evidence="14" id="KW-0732">Signal</keyword>
<dbReference type="EMBL" id="CP061800">
    <property type="protein sequence ID" value="QTA87168.1"/>
    <property type="molecule type" value="Genomic_DNA"/>
</dbReference>
<dbReference type="GO" id="GO:0015099">
    <property type="term" value="F:nickel cation transmembrane transporter activity"/>
    <property type="evidence" value="ECO:0007669"/>
    <property type="project" value="UniProtKB-UniRule"/>
</dbReference>
<keyword evidence="6" id="KW-0533">Nickel</keyword>
<dbReference type="GO" id="GO:0006824">
    <property type="term" value="P:cobalt ion transport"/>
    <property type="evidence" value="ECO:0007669"/>
    <property type="project" value="UniProtKB-KW"/>
</dbReference>
<dbReference type="InterPro" id="IPR051224">
    <property type="entry name" value="NiCoT_RcnA"/>
</dbReference>
<keyword evidence="16" id="KW-1185">Reference proteome</keyword>
<keyword evidence="10" id="KW-0921">Nickel transport</keyword>
<dbReference type="GO" id="GO:0005886">
    <property type="term" value="C:plasma membrane"/>
    <property type="evidence" value="ECO:0007669"/>
    <property type="project" value="UniProtKB-SubCell"/>
</dbReference>
<evidence type="ECO:0000256" key="1">
    <source>
        <dbReference type="ARBA" id="ARBA00002510"/>
    </source>
</evidence>
<feature type="signal peptide" evidence="14">
    <location>
        <begin position="1"/>
        <end position="18"/>
    </location>
</feature>
<dbReference type="GO" id="GO:0032025">
    <property type="term" value="P:response to cobalt ion"/>
    <property type="evidence" value="ECO:0007669"/>
    <property type="project" value="TreeGrafter"/>
</dbReference>
<evidence type="ECO:0000256" key="4">
    <source>
        <dbReference type="ARBA" id="ARBA00022448"/>
    </source>
</evidence>
<dbReference type="Pfam" id="PF03824">
    <property type="entry name" value="NicO"/>
    <property type="match status" value="1"/>
</dbReference>
<evidence type="ECO:0000256" key="9">
    <source>
        <dbReference type="ARBA" id="ARBA00023065"/>
    </source>
</evidence>
<keyword evidence="9" id="KW-0406">Ion transport</keyword>
<keyword evidence="12" id="KW-0170">Cobalt</keyword>
<feature type="transmembrane region" description="Helical" evidence="13">
    <location>
        <begin position="229"/>
        <end position="255"/>
    </location>
</feature>
<evidence type="ECO:0000256" key="2">
    <source>
        <dbReference type="ARBA" id="ARBA00004651"/>
    </source>
</evidence>
<evidence type="ECO:0000313" key="16">
    <source>
        <dbReference type="Proteomes" id="UP000663722"/>
    </source>
</evidence>
<evidence type="ECO:0000256" key="3">
    <source>
        <dbReference type="ARBA" id="ARBA00022426"/>
    </source>
</evidence>
<feature type="chain" id="PRO_5036917171" description="Nickel/cobalt efflux system" evidence="14">
    <location>
        <begin position="19"/>
        <end position="299"/>
    </location>
</feature>
<feature type="transmembrane region" description="Helical" evidence="13">
    <location>
        <begin position="117"/>
        <end position="142"/>
    </location>
</feature>
<keyword evidence="3" id="KW-0171">Cobalt transport</keyword>
<keyword evidence="11 13" id="KW-0472">Membrane</keyword>
<keyword evidence="5" id="KW-1003">Cell membrane</keyword>
<dbReference type="InterPro" id="IPR011541">
    <property type="entry name" value="Ni/Co_transpt_high_affinity"/>
</dbReference>
<feature type="transmembrane region" description="Helical" evidence="13">
    <location>
        <begin position="77"/>
        <end position="96"/>
    </location>
</feature>
<name>A0A975BL79_9BACT</name>
<evidence type="ECO:0000256" key="8">
    <source>
        <dbReference type="ARBA" id="ARBA00022989"/>
    </source>
</evidence>
<organism evidence="15 16">
    <name type="scientific">Desulfonema magnum</name>
    <dbReference type="NCBI Taxonomy" id="45655"/>
    <lineage>
        <taxon>Bacteria</taxon>
        <taxon>Pseudomonadati</taxon>
        <taxon>Thermodesulfobacteriota</taxon>
        <taxon>Desulfobacteria</taxon>
        <taxon>Desulfobacterales</taxon>
        <taxon>Desulfococcaceae</taxon>
        <taxon>Desulfonema</taxon>
    </lineage>
</organism>
<dbReference type="PANTHER" id="PTHR40659:SF1">
    <property type="entry name" value="NICKEL_COBALT EFFLUX SYSTEM RCNA"/>
    <property type="match status" value="1"/>
</dbReference>
<keyword evidence="7 13" id="KW-0812">Transmembrane</keyword>
<accession>A0A975BL79</accession>
<evidence type="ECO:0000256" key="7">
    <source>
        <dbReference type="ARBA" id="ARBA00022692"/>
    </source>
</evidence>
<dbReference type="KEGG" id="dmm:dnm_031980"/>
<reference evidence="15" key="1">
    <citation type="journal article" date="2021" name="Microb. Physiol.">
        <title>Proteogenomic Insights into the Physiology of Marine, Sulfate-Reducing, Filamentous Desulfonema limicola and Desulfonema magnum.</title>
        <authorList>
            <person name="Schnaars V."/>
            <person name="Wohlbrand L."/>
            <person name="Scheve S."/>
            <person name="Hinrichs C."/>
            <person name="Reinhardt R."/>
            <person name="Rabus R."/>
        </authorList>
    </citation>
    <scope>NUCLEOTIDE SEQUENCE</scope>
    <source>
        <strain evidence="15">4be13</strain>
    </source>
</reference>
<protein>
    <recommendedName>
        <fullName evidence="13">Nickel/cobalt efflux system</fullName>
    </recommendedName>
</protein>
<evidence type="ECO:0000256" key="11">
    <source>
        <dbReference type="ARBA" id="ARBA00023136"/>
    </source>
</evidence>
<dbReference type="GO" id="GO:0046583">
    <property type="term" value="F:monoatomic cation efflux transmembrane transporter activity"/>
    <property type="evidence" value="ECO:0007669"/>
    <property type="project" value="TreeGrafter"/>
</dbReference>
<evidence type="ECO:0000256" key="13">
    <source>
        <dbReference type="RuleBase" id="RU362101"/>
    </source>
</evidence>
<comment type="subcellular location">
    <subcellularLocation>
        <location evidence="2 13">Cell membrane</location>
        <topology evidence="2 13">Multi-pass membrane protein</topology>
    </subcellularLocation>
</comment>
<comment type="similarity">
    <text evidence="13">Belongs to the NiCoT transporter (TC 2.A.52) family.</text>
</comment>
<feature type="transmembrane region" description="Helical" evidence="13">
    <location>
        <begin position="201"/>
        <end position="223"/>
    </location>
</feature>
<evidence type="ECO:0000256" key="5">
    <source>
        <dbReference type="ARBA" id="ARBA00022475"/>
    </source>
</evidence>
<dbReference type="RefSeq" id="WP_207682483.1">
    <property type="nucleotide sequence ID" value="NZ_CP061800.1"/>
</dbReference>
<gene>
    <name evidence="15" type="ORF">dnm_031980</name>
</gene>
<evidence type="ECO:0000256" key="10">
    <source>
        <dbReference type="ARBA" id="ARBA00023112"/>
    </source>
</evidence>
<feature type="transmembrane region" description="Helical" evidence="13">
    <location>
        <begin position="162"/>
        <end position="181"/>
    </location>
</feature>
<sequence length="299" mass="31899">MSKIILLTLILLSLPNGAAPVNAQNPFTSKGKSPQVSPAPSLPNPFLARIVFWQHQLNQEMSSLAREAKKTGNLRPLLFLIIIAFAYGVLHATGPGHGKAVAMSYMASGNRKLGSGLLFGNLVAFFHGLSAICLVLILHFIIQKGVTGSFESISHKTQIISYSLIALLGAGLLIRSLMSWYRRNNDQDQDSCSEESRKGPVVMALILGMVPCPGVVLVMLFSLSLNMPGLGVLLALSLTLGMAVTISAVVVAALASKNFVLGSLERRQRLTHTIELITETTTALLVTSLGLIFLAATLA</sequence>
<proteinExistence type="inferred from homology"/>
<keyword evidence="4 13" id="KW-0813">Transport</keyword>
<evidence type="ECO:0000256" key="6">
    <source>
        <dbReference type="ARBA" id="ARBA00022596"/>
    </source>
</evidence>
<dbReference type="PANTHER" id="PTHR40659">
    <property type="entry name" value="NICKEL/COBALT EFFLUX SYSTEM RCNA"/>
    <property type="match status" value="1"/>
</dbReference>
<comment type="function">
    <text evidence="1">Efflux system for nickel and cobalt.</text>
</comment>
<evidence type="ECO:0000256" key="14">
    <source>
        <dbReference type="SAM" id="SignalP"/>
    </source>
</evidence>
<evidence type="ECO:0000256" key="12">
    <source>
        <dbReference type="ARBA" id="ARBA00023285"/>
    </source>
</evidence>
<dbReference type="Proteomes" id="UP000663722">
    <property type="component" value="Chromosome"/>
</dbReference>
<dbReference type="AlphaFoldDB" id="A0A975BL79"/>
<dbReference type="GO" id="GO:0010045">
    <property type="term" value="P:response to nickel cation"/>
    <property type="evidence" value="ECO:0007669"/>
    <property type="project" value="TreeGrafter"/>
</dbReference>
<feature type="transmembrane region" description="Helical" evidence="13">
    <location>
        <begin position="276"/>
        <end position="298"/>
    </location>
</feature>
<keyword evidence="8 13" id="KW-1133">Transmembrane helix</keyword>